<dbReference type="AlphaFoldDB" id="A0A2N9X5P5"/>
<protein>
    <submittedName>
        <fullName evidence="2">Uncharacterized protein</fullName>
    </submittedName>
</protein>
<gene>
    <name evidence="2" type="ORF">BHC54_08115</name>
</gene>
<dbReference type="SUPFAM" id="SSF50370">
    <property type="entry name" value="Ricin B-like lectins"/>
    <property type="match status" value="1"/>
</dbReference>
<evidence type="ECO:0000256" key="1">
    <source>
        <dbReference type="SAM" id="SignalP"/>
    </source>
</evidence>
<name>A0A2N9X5P5_9NEIS</name>
<dbReference type="Proteomes" id="UP000230202">
    <property type="component" value="Unassembled WGS sequence"/>
</dbReference>
<feature type="signal peptide" evidence="1">
    <location>
        <begin position="1"/>
        <end position="25"/>
    </location>
</feature>
<feature type="chain" id="PRO_5014660482" evidence="1">
    <location>
        <begin position="26"/>
        <end position="204"/>
    </location>
</feature>
<proteinExistence type="predicted"/>
<dbReference type="InterPro" id="IPR035992">
    <property type="entry name" value="Ricin_B-like_lectins"/>
</dbReference>
<evidence type="ECO:0000313" key="2">
    <source>
        <dbReference type="EMBL" id="PIT38498.1"/>
    </source>
</evidence>
<dbReference type="EMBL" id="MEIL01000029">
    <property type="protein sequence ID" value="PIT38498.1"/>
    <property type="molecule type" value="Genomic_DNA"/>
</dbReference>
<reference evidence="2" key="1">
    <citation type="journal article" date="2017" name="MBio">
        <title>Type VI secretion-mediated competition in the bee gut microbiome.</title>
        <authorList>
            <person name="Steele M.I."/>
            <person name="Kwong W.K."/>
            <person name="Powell J.E."/>
            <person name="Whiteley M."/>
            <person name="Moran N.A."/>
        </authorList>
    </citation>
    <scope>NUCLEOTIDE SEQUENCE [LARGE SCALE GENOMIC DNA]</scope>
    <source>
        <strain evidence="2">WkB273</strain>
    </source>
</reference>
<evidence type="ECO:0000313" key="3">
    <source>
        <dbReference type="Proteomes" id="UP000230202"/>
    </source>
</evidence>
<organism evidence="2 3">
    <name type="scientific">Snodgrassella alvi</name>
    <dbReference type="NCBI Taxonomy" id="1196083"/>
    <lineage>
        <taxon>Bacteria</taxon>
        <taxon>Pseudomonadati</taxon>
        <taxon>Pseudomonadota</taxon>
        <taxon>Betaproteobacteria</taxon>
        <taxon>Neisseriales</taxon>
        <taxon>Neisseriaceae</taxon>
        <taxon>Snodgrassella</taxon>
    </lineage>
</organism>
<dbReference type="Gene3D" id="2.80.10.50">
    <property type="match status" value="1"/>
</dbReference>
<dbReference type="RefSeq" id="WP_100152420.1">
    <property type="nucleotide sequence ID" value="NZ_MEIL01000029.1"/>
</dbReference>
<dbReference type="PROSITE" id="PS50231">
    <property type="entry name" value="RICIN_B_LECTIN"/>
    <property type="match status" value="1"/>
</dbReference>
<comment type="caution">
    <text evidence="2">The sequence shown here is derived from an EMBL/GenBank/DDBJ whole genome shotgun (WGS) entry which is preliminary data.</text>
</comment>
<keyword evidence="1" id="KW-0732">Signal</keyword>
<keyword evidence="3" id="KW-1185">Reference proteome</keyword>
<sequence>MIGNIQVKQILILMSILCCPALTQAAVIYHSGHGERDIIVDLPISRTTTINKTVHIDAPAGATVIYSDTPVYPAALPYPDYPEVLPYPPVYPVSSSISLRPLNRVCLRTKSMASVWQPVLLETCTAGEISEAMYFHQGKVWLNNRCLAVKNHDVGVVSCTQSRRNNWLLTGRQLRDRDSKLCVDGANGSLQIQPCSDASSQQFH</sequence>
<accession>A0A2N9X5P5</accession>